<dbReference type="Pfam" id="PF13271">
    <property type="entry name" value="DUF4062"/>
    <property type="match status" value="1"/>
</dbReference>
<evidence type="ECO:0000259" key="1">
    <source>
        <dbReference type="Pfam" id="PF13271"/>
    </source>
</evidence>
<dbReference type="PANTHER" id="PTHR44791:SF1">
    <property type="entry name" value="TELOMERASE PROTEIN COMPONENT 1"/>
    <property type="match status" value="1"/>
</dbReference>
<name>A0A7K7LGK7_9AVES</name>
<sequence length="91" mass="10022">QWRCVRLFVSSTFRDLGAERDALVRAALPRLRALAAPRGLGLQEVDLRWGVAAPDPQRRQELCLEEVARSDVLLGVLGERYGQRGAGTPPA</sequence>
<comment type="caution">
    <text evidence="2">The sequence shown here is derived from an EMBL/GenBank/DDBJ whole genome shotgun (WGS) entry which is preliminary data.</text>
</comment>
<dbReference type="GO" id="GO:0003720">
    <property type="term" value="F:telomerase activity"/>
    <property type="evidence" value="ECO:0007669"/>
    <property type="project" value="TreeGrafter"/>
</dbReference>
<feature type="domain" description="DUF4062" evidence="1">
    <location>
        <begin position="6"/>
        <end position="84"/>
    </location>
</feature>
<keyword evidence="3" id="KW-1185">Reference proteome</keyword>
<feature type="non-terminal residue" evidence="2">
    <location>
        <position position="91"/>
    </location>
</feature>
<organism evidence="2 3">
    <name type="scientific">Asarcornis scutulata</name>
    <dbReference type="NCBI Taxonomy" id="75869"/>
    <lineage>
        <taxon>Eukaryota</taxon>
        <taxon>Metazoa</taxon>
        <taxon>Chordata</taxon>
        <taxon>Craniata</taxon>
        <taxon>Vertebrata</taxon>
        <taxon>Euteleostomi</taxon>
        <taxon>Archelosauria</taxon>
        <taxon>Archosauria</taxon>
        <taxon>Dinosauria</taxon>
        <taxon>Saurischia</taxon>
        <taxon>Theropoda</taxon>
        <taxon>Coelurosauria</taxon>
        <taxon>Aves</taxon>
        <taxon>Neognathae</taxon>
        <taxon>Galloanserae</taxon>
        <taxon>Anseriformes</taxon>
        <taxon>Anatidae</taxon>
        <taxon>Anatinae</taxon>
        <taxon>Asarcornis</taxon>
    </lineage>
</organism>
<dbReference type="GO" id="GO:0000722">
    <property type="term" value="P:telomere maintenance via recombination"/>
    <property type="evidence" value="ECO:0007669"/>
    <property type="project" value="TreeGrafter"/>
</dbReference>
<dbReference type="InterPro" id="IPR052652">
    <property type="entry name" value="Telomerase_Complex_Comp"/>
</dbReference>
<evidence type="ECO:0000313" key="3">
    <source>
        <dbReference type="Proteomes" id="UP000525565"/>
    </source>
</evidence>
<reference evidence="2 3" key="1">
    <citation type="submission" date="2019-09" db="EMBL/GenBank/DDBJ databases">
        <title>Bird 10,000 Genomes (B10K) Project - Family phase.</title>
        <authorList>
            <person name="Zhang G."/>
        </authorList>
    </citation>
    <scope>NUCLEOTIDE SEQUENCE [LARGE SCALE GENOMIC DNA]</scope>
    <source>
        <strain evidence="2">OUT-0051</strain>
        <tissue evidence="2">Kidney</tissue>
    </source>
</reference>
<dbReference type="EMBL" id="VZSO01007441">
    <property type="protein sequence ID" value="NWZ30094.1"/>
    <property type="molecule type" value="Genomic_DNA"/>
</dbReference>
<evidence type="ECO:0000313" key="2">
    <source>
        <dbReference type="EMBL" id="NWZ30094.1"/>
    </source>
</evidence>
<protein>
    <submittedName>
        <fullName evidence="2">TEP1 protein</fullName>
    </submittedName>
</protein>
<dbReference type="AlphaFoldDB" id="A0A7K7LGK7"/>
<feature type="non-terminal residue" evidence="2">
    <location>
        <position position="1"/>
    </location>
</feature>
<accession>A0A7K7LGK7</accession>
<dbReference type="Proteomes" id="UP000525565">
    <property type="component" value="Unassembled WGS sequence"/>
</dbReference>
<dbReference type="GO" id="GO:0005697">
    <property type="term" value="C:telomerase holoenzyme complex"/>
    <property type="evidence" value="ECO:0007669"/>
    <property type="project" value="TreeGrafter"/>
</dbReference>
<dbReference type="GO" id="GO:0070034">
    <property type="term" value="F:telomerase RNA binding"/>
    <property type="evidence" value="ECO:0007669"/>
    <property type="project" value="TreeGrafter"/>
</dbReference>
<proteinExistence type="predicted"/>
<dbReference type="PANTHER" id="PTHR44791">
    <property type="entry name" value="TELOMERASE PROTEIN COMPONENT 1 TEP1"/>
    <property type="match status" value="1"/>
</dbReference>
<gene>
    <name evidence="2" type="primary">Tep1</name>
    <name evidence="2" type="ORF">ASASCU_R16243</name>
</gene>
<dbReference type="InterPro" id="IPR025139">
    <property type="entry name" value="DUF4062"/>
</dbReference>